<dbReference type="OrthoDB" id="7570052at2"/>
<keyword evidence="1" id="KW-0472">Membrane</keyword>
<dbReference type="EMBL" id="WTYK01000003">
    <property type="protein sequence ID" value="MXP41498.1"/>
    <property type="molecule type" value="Genomic_DNA"/>
</dbReference>
<dbReference type="InterPro" id="IPR012495">
    <property type="entry name" value="TadE-like_dom"/>
</dbReference>
<feature type="domain" description="TadE-like" evidence="2">
    <location>
        <begin position="14"/>
        <end position="53"/>
    </location>
</feature>
<feature type="transmembrane region" description="Helical" evidence="1">
    <location>
        <begin position="12"/>
        <end position="35"/>
    </location>
</feature>
<evidence type="ECO:0000256" key="1">
    <source>
        <dbReference type="SAM" id="Phobius"/>
    </source>
</evidence>
<reference evidence="3 4" key="1">
    <citation type="submission" date="2019-12" db="EMBL/GenBank/DDBJ databases">
        <title>Genomic-based taxomic classification of the family Erythrobacteraceae.</title>
        <authorList>
            <person name="Xu L."/>
        </authorList>
    </citation>
    <scope>NUCLEOTIDE SEQUENCE [LARGE SCALE GENOMIC DNA]</scope>
    <source>
        <strain evidence="3 4">MCCC 1K02066</strain>
    </source>
</reference>
<gene>
    <name evidence="3" type="ORF">GRI75_07555</name>
</gene>
<accession>A0A6I4US89</accession>
<dbReference type="RefSeq" id="WP_160746341.1">
    <property type="nucleotide sequence ID" value="NZ_WTYK01000003.1"/>
</dbReference>
<proteinExistence type="predicted"/>
<dbReference type="Pfam" id="PF07811">
    <property type="entry name" value="TadE"/>
    <property type="match status" value="1"/>
</dbReference>
<dbReference type="Proteomes" id="UP000469159">
    <property type="component" value="Unassembled WGS sequence"/>
</dbReference>
<keyword evidence="4" id="KW-1185">Reference proteome</keyword>
<organism evidence="3 4">
    <name type="scientific">Croceibacterium soli</name>
    <dbReference type="NCBI Taxonomy" id="1739690"/>
    <lineage>
        <taxon>Bacteria</taxon>
        <taxon>Pseudomonadati</taxon>
        <taxon>Pseudomonadota</taxon>
        <taxon>Alphaproteobacteria</taxon>
        <taxon>Sphingomonadales</taxon>
        <taxon>Erythrobacteraceae</taxon>
        <taxon>Croceibacterium</taxon>
    </lineage>
</organism>
<keyword evidence="1" id="KW-1133">Transmembrane helix</keyword>
<sequence>MLNGRLGIRSDTAGVAVTELALVLPVLLLLLLGMIDVSRMFAARLALEQAAQRTTDLALARPPSSSDTFLRDEAMAVAGVPAENVTVELILECNGTPQSDYSTSCPEGAFTGRYASVSIVKQAEPIFDWTSLSQVLGLELSPTVVSGDSLVRLQ</sequence>
<keyword evidence="1" id="KW-0812">Transmembrane</keyword>
<evidence type="ECO:0000259" key="2">
    <source>
        <dbReference type="Pfam" id="PF07811"/>
    </source>
</evidence>
<dbReference type="AlphaFoldDB" id="A0A6I4US89"/>
<name>A0A6I4US89_9SPHN</name>
<comment type="caution">
    <text evidence="3">The sequence shown here is derived from an EMBL/GenBank/DDBJ whole genome shotgun (WGS) entry which is preliminary data.</text>
</comment>
<protein>
    <recommendedName>
        <fullName evidence="2">TadE-like domain-containing protein</fullName>
    </recommendedName>
</protein>
<evidence type="ECO:0000313" key="4">
    <source>
        <dbReference type="Proteomes" id="UP000469159"/>
    </source>
</evidence>
<evidence type="ECO:0000313" key="3">
    <source>
        <dbReference type="EMBL" id="MXP41498.1"/>
    </source>
</evidence>